<gene>
    <name evidence="1" type="ORF">HKBW3S33_02144</name>
</gene>
<dbReference type="Proteomes" id="UP000591948">
    <property type="component" value="Unassembled WGS sequence"/>
</dbReference>
<keyword evidence="2" id="KW-1185">Reference proteome</keyword>
<organism evidence="1 2">
    <name type="scientific">Candidatus Hakubella thermalkaliphila</name>
    <dbReference type="NCBI Taxonomy" id="2754717"/>
    <lineage>
        <taxon>Bacteria</taxon>
        <taxon>Bacillati</taxon>
        <taxon>Actinomycetota</taxon>
        <taxon>Actinomycetota incertae sedis</taxon>
        <taxon>Candidatus Hakubellales</taxon>
        <taxon>Candidatus Hakubellaceae</taxon>
        <taxon>Candidatus Hakubella</taxon>
    </lineage>
</organism>
<evidence type="ECO:0000313" key="1">
    <source>
        <dbReference type="EMBL" id="GFP28730.1"/>
    </source>
</evidence>
<dbReference type="RefSeq" id="WP_176234005.1">
    <property type="nucleotide sequence ID" value="NZ_BLRY01000373.1"/>
</dbReference>
<name>A0A6V8P9H6_9ACTN</name>
<proteinExistence type="predicted"/>
<sequence>TATGEEIAALGIKAWTKEANLLQRFGEKLISKEELMQASPKNWQRIEYAAGVFRQIYDRTLDALNVVLVRNGSDPIPKRQDYFRQFTAMSDKFDAFGIPQLLRETAPADISGIARNFKPGRPFFASALPREGTETTYDAIVGIERYMDGAGKVLFLTDDIQRLRKFEAALRSEAPHLKNFINNISEYTNHLAGRKGSFDIAFEGLVGETVYNALDWARRRTGMGMIGYNVSVALTQFIPVTQTLATTNKLAVLKAGKEIIANVIKNDGFVNQSDFLTRRYGYDPL</sequence>
<protein>
    <submittedName>
        <fullName evidence="1">Uncharacterized protein</fullName>
    </submittedName>
</protein>
<accession>A0A6V8P9H6</accession>
<comment type="caution">
    <text evidence="1">The sequence shown here is derived from an EMBL/GenBank/DDBJ whole genome shotgun (WGS) entry which is preliminary data.</text>
</comment>
<feature type="non-terminal residue" evidence="1">
    <location>
        <position position="285"/>
    </location>
</feature>
<feature type="non-terminal residue" evidence="1">
    <location>
        <position position="1"/>
    </location>
</feature>
<reference evidence="1 2" key="1">
    <citation type="journal article" date="2020" name="Front. Microbiol.">
        <title>Single-cell genomics of novel Actinobacteria with the Wood-Ljungdahl pathway discovered in a serpentinizing system.</title>
        <authorList>
            <person name="Merino N."/>
            <person name="Kawai M."/>
            <person name="Boyd E.S."/>
            <person name="Colman D.R."/>
            <person name="McGlynn S.E."/>
            <person name="Nealson K.H."/>
            <person name="Kurokawa K."/>
            <person name="Hongoh Y."/>
        </authorList>
    </citation>
    <scope>NUCLEOTIDE SEQUENCE [LARGE SCALE GENOMIC DNA]</scope>
    <source>
        <strain evidence="1 2">S33</strain>
    </source>
</reference>
<dbReference type="EMBL" id="BLRY01000373">
    <property type="protein sequence ID" value="GFP28730.1"/>
    <property type="molecule type" value="Genomic_DNA"/>
</dbReference>
<evidence type="ECO:0000313" key="2">
    <source>
        <dbReference type="Proteomes" id="UP000591948"/>
    </source>
</evidence>
<dbReference type="AlphaFoldDB" id="A0A6V8P9H6"/>